<dbReference type="EMBL" id="KZ824638">
    <property type="protein sequence ID" value="RAK78178.1"/>
    <property type="molecule type" value="Genomic_DNA"/>
</dbReference>
<name>A0A8G1RSS9_9EURO</name>
<dbReference type="RefSeq" id="XP_040802188.1">
    <property type="nucleotide sequence ID" value="XM_040950697.1"/>
</dbReference>
<proteinExistence type="predicted"/>
<dbReference type="GeneID" id="63868032"/>
<protein>
    <recommendedName>
        <fullName evidence="4">Transmembrane protein</fullName>
    </recommendedName>
</protein>
<organism evidence="2 3">
    <name type="scientific">Aspergillus fijiensis CBS 313.89</name>
    <dbReference type="NCBI Taxonomy" id="1448319"/>
    <lineage>
        <taxon>Eukaryota</taxon>
        <taxon>Fungi</taxon>
        <taxon>Dikarya</taxon>
        <taxon>Ascomycota</taxon>
        <taxon>Pezizomycotina</taxon>
        <taxon>Eurotiomycetes</taxon>
        <taxon>Eurotiomycetidae</taxon>
        <taxon>Eurotiales</taxon>
        <taxon>Aspergillaceae</taxon>
        <taxon>Aspergillus</taxon>
    </lineage>
</organism>
<dbReference type="Proteomes" id="UP000249789">
    <property type="component" value="Unassembled WGS sequence"/>
</dbReference>
<accession>A0A8G1RSS9</accession>
<feature type="transmembrane region" description="Helical" evidence="1">
    <location>
        <begin position="65"/>
        <end position="89"/>
    </location>
</feature>
<dbReference type="VEuPathDB" id="FungiDB:BO72DRAFT_77066"/>
<keyword evidence="1" id="KW-0472">Membrane</keyword>
<keyword evidence="1" id="KW-1133">Transmembrane helix</keyword>
<evidence type="ECO:0000313" key="3">
    <source>
        <dbReference type="Proteomes" id="UP000249789"/>
    </source>
</evidence>
<evidence type="ECO:0000313" key="2">
    <source>
        <dbReference type="EMBL" id="RAK78178.1"/>
    </source>
</evidence>
<keyword evidence="1" id="KW-0812">Transmembrane</keyword>
<sequence>MEVSLFVHRPSWTNFGLQDRLCSISLDNLGLDPLVLLLFICSIVYRRHGEPRVFVFPPPFSLHAFPALISLPQFVFLSMFPFVVTHFAYATNSFVGLHGCSQAC</sequence>
<reference evidence="2 3" key="1">
    <citation type="submission" date="2018-02" db="EMBL/GenBank/DDBJ databases">
        <title>The genomes of Aspergillus section Nigri reveals drivers in fungal speciation.</title>
        <authorList>
            <consortium name="DOE Joint Genome Institute"/>
            <person name="Vesth T.C."/>
            <person name="Nybo J."/>
            <person name="Theobald S."/>
            <person name="Brandl J."/>
            <person name="Frisvad J.C."/>
            <person name="Nielsen K.F."/>
            <person name="Lyhne E.K."/>
            <person name="Kogle M.E."/>
            <person name="Kuo A."/>
            <person name="Riley R."/>
            <person name="Clum A."/>
            <person name="Nolan M."/>
            <person name="Lipzen A."/>
            <person name="Salamov A."/>
            <person name="Henrissat B."/>
            <person name="Wiebenga A."/>
            <person name="De vries R.P."/>
            <person name="Grigoriev I.V."/>
            <person name="Mortensen U.H."/>
            <person name="Andersen M.R."/>
            <person name="Baker S.E."/>
        </authorList>
    </citation>
    <scope>NUCLEOTIDE SEQUENCE [LARGE SCALE GENOMIC DNA]</scope>
    <source>
        <strain evidence="2 3">CBS 313.89</strain>
    </source>
</reference>
<dbReference type="AlphaFoldDB" id="A0A8G1RSS9"/>
<evidence type="ECO:0000256" key="1">
    <source>
        <dbReference type="SAM" id="Phobius"/>
    </source>
</evidence>
<keyword evidence="3" id="KW-1185">Reference proteome</keyword>
<gene>
    <name evidence="2" type="ORF">BO72DRAFT_77066</name>
</gene>
<evidence type="ECO:0008006" key="4">
    <source>
        <dbReference type="Google" id="ProtNLM"/>
    </source>
</evidence>